<evidence type="ECO:0000313" key="2">
    <source>
        <dbReference type="EMBL" id="CAI4000517.1"/>
    </source>
</evidence>
<feature type="compositionally biased region" description="Low complexity" evidence="1">
    <location>
        <begin position="52"/>
        <end position="67"/>
    </location>
</feature>
<dbReference type="EMBL" id="CAMXCT010002792">
    <property type="protein sequence ID" value="CAI4000517.1"/>
    <property type="molecule type" value="Genomic_DNA"/>
</dbReference>
<evidence type="ECO:0000256" key="1">
    <source>
        <dbReference type="SAM" id="MobiDB-lite"/>
    </source>
</evidence>
<reference evidence="3 4" key="2">
    <citation type="submission" date="2024-05" db="EMBL/GenBank/DDBJ databases">
        <authorList>
            <person name="Chen Y."/>
            <person name="Shah S."/>
            <person name="Dougan E. K."/>
            <person name="Thang M."/>
            <person name="Chan C."/>
        </authorList>
    </citation>
    <scope>NUCLEOTIDE SEQUENCE [LARGE SCALE GENOMIC DNA]</scope>
</reference>
<reference evidence="2" key="1">
    <citation type="submission" date="2022-10" db="EMBL/GenBank/DDBJ databases">
        <authorList>
            <person name="Chen Y."/>
            <person name="Dougan E. K."/>
            <person name="Chan C."/>
            <person name="Rhodes N."/>
            <person name="Thang M."/>
        </authorList>
    </citation>
    <scope>NUCLEOTIDE SEQUENCE</scope>
</reference>
<keyword evidence="4" id="KW-1185">Reference proteome</keyword>
<comment type="caution">
    <text evidence="2">The sequence shown here is derived from an EMBL/GenBank/DDBJ whole genome shotgun (WGS) entry which is preliminary data.</text>
</comment>
<proteinExistence type="predicted"/>
<dbReference type="AlphaFoldDB" id="A0A9P1CXL4"/>
<gene>
    <name evidence="2" type="ORF">C1SCF055_LOCUS26629</name>
</gene>
<dbReference type="Proteomes" id="UP001152797">
    <property type="component" value="Unassembled WGS sequence"/>
</dbReference>
<feature type="region of interest" description="Disordered" evidence="1">
    <location>
        <begin position="1"/>
        <end position="105"/>
    </location>
</feature>
<feature type="non-terminal residue" evidence="2">
    <location>
        <position position="1"/>
    </location>
</feature>
<protein>
    <submittedName>
        <fullName evidence="2">Uncharacterized protein</fullName>
    </submittedName>
</protein>
<dbReference type="EMBL" id="CAMXCT030002792">
    <property type="protein sequence ID" value="CAL4787829.1"/>
    <property type="molecule type" value="Genomic_DNA"/>
</dbReference>
<evidence type="ECO:0000313" key="3">
    <source>
        <dbReference type="EMBL" id="CAL4787829.1"/>
    </source>
</evidence>
<feature type="non-terminal residue" evidence="2">
    <location>
        <position position="105"/>
    </location>
</feature>
<dbReference type="EMBL" id="CAMXCT020002792">
    <property type="protein sequence ID" value="CAL1153892.1"/>
    <property type="molecule type" value="Genomic_DNA"/>
</dbReference>
<name>A0A9P1CXL4_9DINO</name>
<sequence length="105" mass="11479">VPSRLWQMEAPRVEKGRQAATARGPRSQGSGPGPRPSSARCTTKDSEEGGLPSCEDPSVESSSSRCDPALRDALQRLDAVRRQQPRPHDFGLERFLEDGAPSRPR</sequence>
<accession>A0A9P1CXL4</accession>
<feature type="compositionally biased region" description="Basic and acidic residues" evidence="1">
    <location>
        <begin position="68"/>
        <end position="97"/>
    </location>
</feature>
<evidence type="ECO:0000313" key="4">
    <source>
        <dbReference type="Proteomes" id="UP001152797"/>
    </source>
</evidence>
<organism evidence="2">
    <name type="scientific">Cladocopium goreaui</name>
    <dbReference type="NCBI Taxonomy" id="2562237"/>
    <lineage>
        <taxon>Eukaryota</taxon>
        <taxon>Sar</taxon>
        <taxon>Alveolata</taxon>
        <taxon>Dinophyceae</taxon>
        <taxon>Suessiales</taxon>
        <taxon>Symbiodiniaceae</taxon>
        <taxon>Cladocopium</taxon>
    </lineage>
</organism>